<comment type="caution">
    <text evidence="1">The sequence shown here is derived from an EMBL/GenBank/DDBJ whole genome shotgun (WGS) entry which is preliminary data.</text>
</comment>
<gene>
    <name evidence="1" type="primary">STR2</name>
    <name evidence="1" type="ORF">EV182_000573</name>
</gene>
<name>A0ACC1HXT9_9FUNG</name>
<dbReference type="EC" id="2.5.1.48" evidence="1"/>
<organism evidence="1 2">
    <name type="scientific">Spiromyces aspiralis</name>
    <dbReference type="NCBI Taxonomy" id="68401"/>
    <lineage>
        <taxon>Eukaryota</taxon>
        <taxon>Fungi</taxon>
        <taxon>Fungi incertae sedis</taxon>
        <taxon>Zoopagomycota</taxon>
        <taxon>Kickxellomycotina</taxon>
        <taxon>Kickxellomycetes</taxon>
        <taxon>Kickxellales</taxon>
        <taxon>Kickxellaceae</taxon>
        <taxon>Spiromyces</taxon>
    </lineage>
</organism>
<protein>
    <submittedName>
        <fullName evidence="1">Cystathionine gamma-synthase</fullName>
        <ecNumber evidence="1">2.5.1.48</ecNumber>
    </submittedName>
</protein>
<keyword evidence="2" id="KW-1185">Reference proteome</keyword>
<accession>A0ACC1HXT9</accession>
<evidence type="ECO:0000313" key="1">
    <source>
        <dbReference type="EMBL" id="KAJ1680155.1"/>
    </source>
</evidence>
<dbReference type="Proteomes" id="UP001145114">
    <property type="component" value="Unassembled WGS sequence"/>
</dbReference>
<sequence length="627" mass="69487">MTDCQLGQPVPPNTKHAVSVSLPTWQDNVDYELGSPRVIEKMVSGYPRFFIAISIKRLESFFQDKFGLSSERAMLFSTSGAAGRCCEFIQRHSADPATAAQVRWVEYHVSPEDNTAASLSDEILQIRQAPATIYCVFFPADLFAVAKQYWQHTGDGISSRLAEHCLRIIHVNGSCAKSTATDLAKGGGGRSNHPVASRQRPLYHCPPSLPPPFEPAPGTPLSRSASYHREFAAECLDEQIDRETEVYMEERFGRNINLQYAAQAKVAVRRRIAGVLRDGEAVEPGALANSRGVRGLSEDDVYLTSSGMGAIFHTHRALLEALGHDRKSVCFGFPYTDTLKVLEKFGPGAYFFGHGEGADYDRLEEAIKTEEDAGQRILAVFTECPSNPLLKTADLPRLRRLADAYGFALVIDETIGSFVNIDTLSWADVVASSLTKAFSGDSNVMAGSIVLNPNRRFYAQIKQALGRLYEDNLWCEDALFLERNSRNFCERVATINRNAEFLCEMLRSHPSVAAVHYPKYTTPDLYNIIKRDSPGAGYGGLLSVIFKDEADARIFYDSLDCCKGPSLGTNFTLVSPYTILAHFNELEWARQYGVTSHLIRVSVGLERQDQLLQIFGTALDAITKGMR</sequence>
<reference evidence="1" key="1">
    <citation type="submission" date="2022-06" db="EMBL/GenBank/DDBJ databases">
        <title>Phylogenomic reconstructions and comparative analyses of Kickxellomycotina fungi.</title>
        <authorList>
            <person name="Reynolds N.K."/>
            <person name="Stajich J.E."/>
            <person name="Barry K."/>
            <person name="Grigoriev I.V."/>
            <person name="Crous P."/>
            <person name="Smith M.E."/>
        </authorList>
    </citation>
    <scope>NUCLEOTIDE SEQUENCE</scope>
    <source>
        <strain evidence="1">RSA 2271</strain>
    </source>
</reference>
<dbReference type="EMBL" id="JAMZIH010000031">
    <property type="protein sequence ID" value="KAJ1680155.1"/>
    <property type="molecule type" value="Genomic_DNA"/>
</dbReference>
<keyword evidence="1" id="KW-0808">Transferase</keyword>
<evidence type="ECO:0000313" key="2">
    <source>
        <dbReference type="Proteomes" id="UP001145114"/>
    </source>
</evidence>
<proteinExistence type="predicted"/>